<evidence type="ECO:0000313" key="2">
    <source>
        <dbReference type="EMBL" id="TQL64274.1"/>
    </source>
</evidence>
<dbReference type="GO" id="GO:0016787">
    <property type="term" value="F:hydrolase activity"/>
    <property type="evidence" value="ECO:0007669"/>
    <property type="project" value="UniProtKB-KW"/>
</dbReference>
<comment type="caution">
    <text evidence="2">The sequence shown here is derived from an EMBL/GenBank/DDBJ whole genome shotgun (WGS) entry which is preliminary data.</text>
</comment>
<dbReference type="InterPro" id="IPR036705">
    <property type="entry name" value="Ribosyl_crysJ1_sf"/>
</dbReference>
<feature type="binding site" evidence="1">
    <location>
        <position position="59"/>
    </location>
    <ligand>
        <name>Mg(2+)</name>
        <dbReference type="ChEBI" id="CHEBI:18420"/>
        <label>1</label>
    </ligand>
</feature>
<gene>
    <name evidence="2" type="ORF">FB461_0772</name>
</gene>
<proteinExistence type="predicted"/>
<feature type="binding site" evidence="1">
    <location>
        <position position="58"/>
    </location>
    <ligand>
        <name>Mg(2+)</name>
        <dbReference type="ChEBI" id="CHEBI:18420"/>
        <label>1</label>
    </ligand>
</feature>
<dbReference type="InterPro" id="IPR005502">
    <property type="entry name" value="Ribosyl_crysJ1"/>
</dbReference>
<comment type="cofactor">
    <cofactor evidence="1">
        <name>Mg(2+)</name>
        <dbReference type="ChEBI" id="CHEBI:18420"/>
    </cofactor>
    <text evidence="1">Binds 2 magnesium ions per subunit.</text>
</comment>
<evidence type="ECO:0000256" key="1">
    <source>
        <dbReference type="PIRSR" id="PIRSR605502-1"/>
    </source>
</evidence>
<dbReference type="Proteomes" id="UP000315389">
    <property type="component" value="Unassembled WGS sequence"/>
</dbReference>
<keyword evidence="2" id="KW-0378">Hydrolase</keyword>
<dbReference type="PANTHER" id="PTHR16222">
    <property type="entry name" value="ADP-RIBOSYLGLYCOHYDROLASE"/>
    <property type="match status" value="1"/>
</dbReference>
<keyword evidence="1" id="KW-0479">Metal-binding</keyword>
<organism evidence="2 3">
    <name type="scientific">Rarobacter faecitabidus</name>
    <dbReference type="NCBI Taxonomy" id="13243"/>
    <lineage>
        <taxon>Bacteria</taxon>
        <taxon>Bacillati</taxon>
        <taxon>Actinomycetota</taxon>
        <taxon>Actinomycetes</taxon>
        <taxon>Micrococcales</taxon>
        <taxon>Rarobacteraceae</taxon>
        <taxon>Rarobacter</taxon>
    </lineage>
</organism>
<dbReference type="RefSeq" id="WP_142119104.1">
    <property type="nucleotide sequence ID" value="NZ_BAAASV010000003.1"/>
</dbReference>
<dbReference type="SUPFAM" id="SSF101478">
    <property type="entry name" value="ADP-ribosylglycohydrolase"/>
    <property type="match status" value="1"/>
</dbReference>
<dbReference type="AlphaFoldDB" id="A0A542ZV89"/>
<feature type="binding site" evidence="1">
    <location>
        <position position="264"/>
    </location>
    <ligand>
        <name>Mg(2+)</name>
        <dbReference type="ChEBI" id="CHEBI:18420"/>
        <label>1</label>
    </ligand>
</feature>
<dbReference type="Gene3D" id="1.10.4080.10">
    <property type="entry name" value="ADP-ribosylation/Crystallin J1"/>
    <property type="match status" value="1"/>
</dbReference>
<dbReference type="Pfam" id="PF03747">
    <property type="entry name" value="ADP_ribosyl_GH"/>
    <property type="match status" value="1"/>
</dbReference>
<keyword evidence="3" id="KW-1185">Reference proteome</keyword>
<evidence type="ECO:0000313" key="3">
    <source>
        <dbReference type="Proteomes" id="UP000315389"/>
    </source>
</evidence>
<dbReference type="InterPro" id="IPR050792">
    <property type="entry name" value="ADP-ribosylglycohydrolase"/>
</dbReference>
<dbReference type="PANTHER" id="PTHR16222:SF12">
    <property type="entry name" value="ADP-RIBOSYLGLYCOHYDROLASE-RELATED"/>
    <property type="match status" value="1"/>
</dbReference>
<dbReference type="OrthoDB" id="9798107at2"/>
<sequence>MTTPSARARRDATVGSLLGLAIGDALGTTIEFSSRDTVPEVTDLIGGGPFQLEPGQWTDDTSLALCVASSLAETGAYDPVDQLDRFVKWRDHGFMSSTGRCFDIGHQTAVGLDEFLATGEPYRSHVDDRSAGNGSLMRLAPIPLAFATDVELAARLSADSSRTTHPAHECVDACFAFGYLIATAAGTKDKEDVLQAAQQLANRIESPAISAVLAGSYRTKSRAEISSSGYVVDTLEAALWALDQTDDFQSGILLVVNLADDADTVGAVYGQLAGALYGQSGIRQDWVERVYATELIEDLALAIYTRAGGFAIAGD</sequence>
<dbReference type="EMBL" id="VFOS01000001">
    <property type="protein sequence ID" value="TQL64274.1"/>
    <property type="molecule type" value="Genomic_DNA"/>
</dbReference>
<feature type="binding site" evidence="1">
    <location>
        <position position="60"/>
    </location>
    <ligand>
        <name>Mg(2+)</name>
        <dbReference type="ChEBI" id="CHEBI:18420"/>
        <label>1</label>
    </ligand>
</feature>
<feature type="binding site" evidence="1">
    <location>
        <position position="263"/>
    </location>
    <ligand>
        <name>Mg(2+)</name>
        <dbReference type="ChEBI" id="CHEBI:18420"/>
        <label>1</label>
    </ligand>
</feature>
<protein>
    <submittedName>
        <fullName evidence="2">ADP-ribosyl-[dinitrogen reductase] hydrolase</fullName>
    </submittedName>
</protein>
<accession>A0A542ZV89</accession>
<dbReference type="GO" id="GO:0046872">
    <property type="term" value="F:metal ion binding"/>
    <property type="evidence" value="ECO:0007669"/>
    <property type="project" value="UniProtKB-KW"/>
</dbReference>
<reference evidence="2 3" key="1">
    <citation type="submission" date="2019-06" db="EMBL/GenBank/DDBJ databases">
        <title>Sequencing the genomes of 1000 actinobacteria strains.</title>
        <authorList>
            <person name="Klenk H.-P."/>
        </authorList>
    </citation>
    <scope>NUCLEOTIDE SEQUENCE [LARGE SCALE GENOMIC DNA]</scope>
    <source>
        <strain evidence="2 3">DSM 4813</strain>
    </source>
</reference>
<feature type="binding site" evidence="1">
    <location>
        <position position="261"/>
    </location>
    <ligand>
        <name>Mg(2+)</name>
        <dbReference type="ChEBI" id="CHEBI:18420"/>
        <label>1</label>
    </ligand>
</feature>
<keyword evidence="1" id="KW-0460">Magnesium</keyword>
<name>A0A542ZV89_RARFA</name>